<organism evidence="2 3">
    <name type="scientific">Niabella yanshanensis</name>
    <dbReference type="NCBI Taxonomy" id="577386"/>
    <lineage>
        <taxon>Bacteria</taxon>
        <taxon>Pseudomonadati</taxon>
        <taxon>Bacteroidota</taxon>
        <taxon>Chitinophagia</taxon>
        <taxon>Chitinophagales</taxon>
        <taxon>Chitinophagaceae</taxon>
        <taxon>Niabella</taxon>
    </lineage>
</organism>
<dbReference type="InterPro" id="IPR041673">
    <property type="entry name" value="TetR_C_23"/>
</dbReference>
<dbReference type="Proteomes" id="UP001325680">
    <property type="component" value="Chromosome"/>
</dbReference>
<dbReference type="SUPFAM" id="SSF48498">
    <property type="entry name" value="Tetracyclin repressor-like, C-terminal domain"/>
    <property type="match status" value="1"/>
</dbReference>
<dbReference type="RefSeq" id="WP_114789858.1">
    <property type="nucleotide sequence ID" value="NZ_CP139960.1"/>
</dbReference>
<dbReference type="Gene3D" id="1.10.357.10">
    <property type="entry name" value="Tetracycline Repressor, domain 2"/>
    <property type="match status" value="1"/>
</dbReference>
<evidence type="ECO:0000259" key="1">
    <source>
        <dbReference type="Pfam" id="PF17931"/>
    </source>
</evidence>
<sequence length="224" mass="26673">MKNVNKTKAKPIDKTTLMEWYSEYLLTHGKRPESVYLFAKKHQLTESAFYDFFSGFDSLEQAYLVHFFDRSLELAAQIEHFQEMPAREKLLNLYFILFENFKLNRSLILLLLKGDLVQQHRLLRALKSRHKQFSQRLSFDNEDFFEKAPEFLKQFNGKSKEGVLWLHFVSVLEFWKKDDSLGFEKTDIYIEKTIDTGFDVVSNPIMNKVLDLGKFLWKEKFQMG</sequence>
<reference evidence="2 3" key="1">
    <citation type="submission" date="2023-12" db="EMBL/GenBank/DDBJ databases">
        <title>Genome sequencing and assembly of bacterial species from a model synthetic community.</title>
        <authorList>
            <person name="Hogle S.L."/>
        </authorList>
    </citation>
    <scope>NUCLEOTIDE SEQUENCE [LARGE SCALE GENOMIC DNA]</scope>
    <source>
        <strain evidence="2 3">HAMBI_3031</strain>
    </source>
</reference>
<keyword evidence="3" id="KW-1185">Reference proteome</keyword>
<name>A0ABZ0WDB6_9BACT</name>
<evidence type="ECO:0000313" key="2">
    <source>
        <dbReference type="EMBL" id="WQD40689.1"/>
    </source>
</evidence>
<evidence type="ECO:0000313" key="3">
    <source>
        <dbReference type="Proteomes" id="UP001325680"/>
    </source>
</evidence>
<dbReference type="Pfam" id="PF17931">
    <property type="entry name" value="TetR_C_23"/>
    <property type="match status" value="1"/>
</dbReference>
<accession>A0ABZ0WDB6</accession>
<gene>
    <name evidence="2" type="ORF">U0035_11070</name>
</gene>
<dbReference type="EMBL" id="CP139960">
    <property type="protein sequence ID" value="WQD40689.1"/>
    <property type="molecule type" value="Genomic_DNA"/>
</dbReference>
<proteinExistence type="predicted"/>
<dbReference type="InterPro" id="IPR036271">
    <property type="entry name" value="Tet_transcr_reg_TetR-rel_C_sf"/>
</dbReference>
<feature type="domain" description="Tetracyclin repressor-like C-terminal" evidence="1">
    <location>
        <begin position="89"/>
        <end position="216"/>
    </location>
</feature>
<protein>
    <recommendedName>
        <fullName evidence="1">Tetracyclin repressor-like C-terminal domain-containing protein</fullName>
    </recommendedName>
</protein>